<evidence type="ECO:0000313" key="1">
    <source>
        <dbReference type="EMBL" id="KAK9876369.1"/>
    </source>
</evidence>
<proteinExistence type="predicted"/>
<keyword evidence="2" id="KW-1185">Reference proteome</keyword>
<gene>
    <name evidence="1" type="ORF">WA026_012678</name>
</gene>
<name>A0AAW1U6S7_9CUCU</name>
<evidence type="ECO:0000313" key="2">
    <source>
        <dbReference type="Proteomes" id="UP001431783"/>
    </source>
</evidence>
<dbReference type="Proteomes" id="UP001431783">
    <property type="component" value="Unassembled WGS sequence"/>
</dbReference>
<sequence>MGKWRSTMSDYCLRVLLSMLPGLFLPPTMATSTYWLLWIITTCSEKEAVLRRDHNQVINLTASIPTYNTLAGCFYINEKTIDRNNKVNQRSRKSSGKTFTITLPTLPQRYNIRTTSKIKTKSTIQFQGLYTTTEENLDETGLSSDYSKLSSTEGWTTKTQFDNLSSEGFSNHYKFINTTKETVKYTYN</sequence>
<dbReference type="AlphaFoldDB" id="A0AAW1U6S7"/>
<organism evidence="1 2">
    <name type="scientific">Henosepilachna vigintioctopunctata</name>
    <dbReference type="NCBI Taxonomy" id="420089"/>
    <lineage>
        <taxon>Eukaryota</taxon>
        <taxon>Metazoa</taxon>
        <taxon>Ecdysozoa</taxon>
        <taxon>Arthropoda</taxon>
        <taxon>Hexapoda</taxon>
        <taxon>Insecta</taxon>
        <taxon>Pterygota</taxon>
        <taxon>Neoptera</taxon>
        <taxon>Endopterygota</taxon>
        <taxon>Coleoptera</taxon>
        <taxon>Polyphaga</taxon>
        <taxon>Cucujiformia</taxon>
        <taxon>Coccinelloidea</taxon>
        <taxon>Coccinellidae</taxon>
        <taxon>Epilachninae</taxon>
        <taxon>Epilachnini</taxon>
        <taxon>Henosepilachna</taxon>
    </lineage>
</organism>
<dbReference type="EMBL" id="JARQZJ010000036">
    <property type="protein sequence ID" value="KAK9876369.1"/>
    <property type="molecule type" value="Genomic_DNA"/>
</dbReference>
<comment type="caution">
    <text evidence="1">The sequence shown here is derived from an EMBL/GenBank/DDBJ whole genome shotgun (WGS) entry which is preliminary data.</text>
</comment>
<accession>A0AAW1U6S7</accession>
<protein>
    <submittedName>
        <fullName evidence="1">Uncharacterized protein</fullName>
    </submittedName>
</protein>
<reference evidence="1 2" key="1">
    <citation type="submission" date="2023-03" db="EMBL/GenBank/DDBJ databases">
        <title>Genome insight into feeding habits of ladybird beetles.</title>
        <authorList>
            <person name="Li H.-S."/>
            <person name="Huang Y.-H."/>
            <person name="Pang H."/>
        </authorList>
    </citation>
    <scope>NUCLEOTIDE SEQUENCE [LARGE SCALE GENOMIC DNA]</scope>
    <source>
        <strain evidence="1">SYSU_2023b</strain>
        <tissue evidence="1">Whole body</tissue>
    </source>
</reference>